<gene>
    <name evidence="1" type="ORF">UA08_07219</name>
</gene>
<organism evidence="1 2">
    <name type="scientific">Talaromyces atroroseus</name>
    <dbReference type="NCBI Taxonomy" id="1441469"/>
    <lineage>
        <taxon>Eukaryota</taxon>
        <taxon>Fungi</taxon>
        <taxon>Dikarya</taxon>
        <taxon>Ascomycota</taxon>
        <taxon>Pezizomycotina</taxon>
        <taxon>Eurotiomycetes</taxon>
        <taxon>Eurotiomycetidae</taxon>
        <taxon>Eurotiales</taxon>
        <taxon>Trichocomaceae</taxon>
        <taxon>Talaromyces</taxon>
        <taxon>Talaromyces sect. Trachyspermi</taxon>
    </lineage>
</organism>
<dbReference type="AlphaFoldDB" id="A0A225AVF1"/>
<sequence length="78" mass="8726">MSIPATETNYNDLLLQISTNLRNTLNTFGASSHQYQAVLQSLKDLLQRIEQGNALPVKPPPPDPDMLSQAMEFLNLEE</sequence>
<dbReference type="EMBL" id="LFMY01000011">
    <property type="protein sequence ID" value="OKL57457.1"/>
    <property type="molecule type" value="Genomic_DNA"/>
</dbReference>
<accession>A0A225AVF1</accession>
<evidence type="ECO:0000313" key="2">
    <source>
        <dbReference type="Proteomes" id="UP000214365"/>
    </source>
</evidence>
<reference evidence="1 2" key="1">
    <citation type="submission" date="2015-06" db="EMBL/GenBank/DDBJ databases">
        <title>Talaromyces atroroseus IBT 11181 draft genome.</title>
        <authorList>
            <person name="Rasmussen K.B."/>
            <person name="Rasmussen S."/>
            <person name="Petersen B."/>
            <person name="Sicheritz-Ponten T."/>
            <person name="Mortensen U.H."/>
            <person name="Thrane U."/>
        </authorList>
    </citation>
    <scope>NUCLEOTIDE SEQUENCE [LARGE SCALE GENOMIC DNA]</scope>
    <source>
        <strain evidence="1 2">IBT 11181</strain>
    </source>
</reference>
<dbReference type="GeneID" id="31006975"/>
<comment type="caution">
    <text evidence="1">The sequence shown here is derived from an EMBL/GenBank/DDBJ whole genome shotgun (WGS) entry which is preliminary data.</text>
</comment>
<proteinExistence type="predicted"/>
<keyword evidence="2" id="KW-1185">Reference proteome</keyword>
<dbReference type="Proteomes" id="UP000214365">
    <property type="component" value="Unassembled WGS sequence"/>
</dbReference>
<protein>
    <submittedName>
        <fullName evidence="1">Uncharacterized protein</fullName>
    </submittedName>
</protein>
<dbReference type="OrthoDB" id="4472639at2759"/>
<evidence type="ECO:0000313" key="1">
    <source>
        <dbReference type="EMBL" id="OKL57457.1"/>
    </source>
</evidence>
<dbReference type="RefSeq" id="XP_020117578.1">
    <property type="nucleotide sequence ID" value="XM_020262137.1"/>
</dbReference>
<name>A0A225AVF1_TALAT</name>